<dbReference type="PIRSF" id="PIRSF006648">
    <property type="entry name" value="DrrB"/>
    <property type="match status" value="1"/>
</dbReference>
<comment type="subcellular location">
    <subcellularLocation>
        <location evidence="5">Cell membrane</location>
        <topology evidence="5">Multi-pass membrane protein</topology>
    </subcellularLocation>
    <subcellularLocation>
        <location evidence="1">Membrane</location>
        <topology evidence="1">Multi-pass membrane protein</topology>
    </subcellularLocation>
</comment>
<evidence type="ECO:0000256" key="4">
    <source>
        <dbReference type="ARBA" id="ARBA00023136"/>
    </source>
</evidence>
<reference evidence="7" key="1">
    <citation type="submission" date="2023-05" db="EMBL/GenBank/DDBJ databases">
        <title>Comparative genomics of Bacillaceae isolates and their secondary metabolite potential.</title>
        <authorList>
            <person name="Song L."/>
            <person name="Nielsen L.J."/>
            <person name="Mohite O."/>
            <person name="Xu X."/>
            <person name="Weber T."/>
            <person name="Kovacs A.T."/>
        </authorList>
    </citation>
    <scope>NUCLEOTIDE SEQUENCE</scope>
    <source>
        <strain evidence="7">LY1</strain>
    </source>
</reference>
<dbReference type="PANTHER" id="PTHR43229">
    <property type="entry name" value="NODULATION PROTEIN J"/>
    <property type="match status" value="1"/>
</dbReference>
<evidence type="ECO:0000256" key="1">
    <source>
        <dbReference type="ARBA" id="ARBA00004141"/>
    </source>
</evidence>
<comment type="similarity">
    <text evidence="5">Belongs to the ABC-2 integral membrane protein family.</text>
</comment>
<feature type="transmembrane region" description="Helical" evidence="5">
    <location>
        <begin position="148"/>
        <end position="172"/>
    </location>
</feature>
<keyword evidence="5" id="KW-1003">Cell membrane</keyword>
<organism evidence="7 8">
    <name type="scientific">Lysinibacillus pakistanensis</name>
    <dbReference type="NCBI Taxonomy" id="759811"/>
    <lineage>
        <taxon>Bacteria</taxon>
        <taxon>Bacillati</taxon>
        <taxon>Bacillota</taxon>
        <taxon>Bacilli</taxon>
        <taxon>Bacillales</taxon>
        <taxon>Bacillaceae</taxon>
        <taxon>Lysinibacillus</taxon>
    </lineage>
</organism>
<protein>
    <recommendedName>
        <fullName evidence="5">Transport permease protein</fullName>
    </recommendedName>
</protein>
<feature type="transmembrane region" description="Helical" evidence="5">
    <location>
        <begin position="112"/>
        <end position="136"/>
    </location>
</feature>
<evidence type="ECO:0000256" key="2">
    <source>
        <dbReference type="ARBA" id="ARBA00022692"/>
    </source>
</evidence>
<dbReference type="AlphaFoldDB" id="A0AAX3X1C9"/>
<feature type="transmembrane region" description="Helical" evidence="5">
    <location>
        <begin position="21"/>
        <end position="39"/>
    </location>
</feature>
<dbReference type="InterPro" id="IPR000412">
    <property type="entry name" value="ABC_2_transport"/>
</dbReference>
<dbReference type="Pfam" id="PF01061">
    <property type="entry name" value="ABC2_membrane"/>
    <property type="match status" value="1"/>
</dbReference>
<dbReference type="GO" id="GO:0140359">
    <property type="term" value="F:ABC-type transporter activity"/>
    <property type="evidence" value="ECO:0007669"/>
    <property type="project" value="InterPro"/>
</dbReference>
<dbReference type="InterPro" id="IPR051784">
    <property type="entry name" value="Nod_factor_ABC_transporter"/>
</dbReference>
<evidence type="ECO:0000256" key="3">
    <source>
        <dbReference type="ARBA" id="ARBA00022989"/>
    </source>
</evidence>
<feature type="domain" description="ABC transmembrane type-2" evidence="6">
    <location>
        <begin position="20"/>
        <end position="289"/>
    </location>
</feature>
<evidence type="ECO:0000313" key="8">
    <source>
        <dbReference type="Proteomes" id="UP001178322"/>
    </source>
</evidence>
<evidence type="ECO:0000256" key="5">
    <source>
        <dbReference type="RuleBase" id="RU361157"/>
    </source>
</evidence>
<dbReference type="PANTHER" id="PTHR43229:SF2">
    <property type="entry name" value="NODULATION PROTEIN J"/>
    <property type="match status" value="1"/>
</dbReference>
<accession>A0AAX3X1C9</accession>
<keyword evidence="2 5" id="KW-0812">Transmembrane</keyword>
<dbReference type="RefSeq" id="WP_283871458.1">
    <property type="nucleotide sequence ID" value="NZ_CP126101.1"/>
</dbReference>
<dbReference type="PROSITE" id="PS51012">
    <property type="entry name" value="ABC_TM2"/>
    <property type="match status" value="1"/>
</dbReference>
<dbReference type="EMBL" id="CP126101">
    <property type="protein sequence ID" value="WHY53083.1"/>
    <property type="molecule type" value="Genomic_DNA"/>
</dbReference>
<keyword evidence="3 5" id="KW-1133">Transmembrane helix</keyword>
<dbReference type="Proteomes" id="UP001178322">
    <property type="component" value="Chromosome"/>
</dbReference>
<feature type="transmembrane region" description="Helical" evidence="5">
    <location>
        <begin position="65"/>
        <end position="86"/>
    </location>
</feature>
<dbReference type="InterPro" id="IPR013525">
    <property type="entry name" value="ABC2_TM"/>
</dbReference>
<gene>
    <name evidence="7" type="ORF">QNH24_07520</name>
</gene>
<sequence>MEAFISLVQRNNKVFRRDKTQVFYSLLSVIIVIVLYAVFLQKMQVDAIEQMTEATPELITMVNEWLVAGLLSMIAVTTTLAAYGIAVKDLESKAQADFLTAPISRATIQFSYVFNAFIIGCIFSFIALLGCEIFIVSTGGELLSIGDFVHVVGLLFLSVLLASVFNLFLVLFATTQNSFSTLSTIVGTALGFLCGVYVPIGALPSFAQNLIMYFPISHTTLLLRNAFMGSSITKVFEGIPASNVEEYKEMYGIVYDLHGNILSTSTSVIIILATTLILAILSIILFKKKNK</sequence>
<name>A0AAX3X1C9_9BACI</name>
<evidence type="ECO:0000259" key="6">
    <source>
        <dbReference type="PROSITE" id="PS51012"/>
    </source>
</evidence>
<feature type="transmembrane region" description="Helical" evidence="5">
    <location>
        <begin position="179"/>
        <end position="200"/>
    </location>
</feature>
<proteinExistence type="inferred from homology"/>
<dbReference type="InterPro" id="IPR047817">
    <property type="entry name" value="ABC2_TM_bact-type"/>
</dbReference>
<keyword evidence="5" id="KW-0813">Transport</keyword>
<keyword evidence="4 5" id="KW-0472">Membrane</keyword>
<feature type="transmembrane region" description="Helical" evidence="5">
    <location>
        <begin position="267"/>
        <end position="286"/>
    </location>
</feature>
<dbReference type="GO" id="GO:0043190">
    <property type="term" value="C:ATP-binding cassette (ABC) transporter complex"/>
    <property type="evidence" value="ECO:0007669"/>
    <property type="project" value="InterPro"/>
</dbReference>
<evidence type="ECO:0000313" key="7">
    <source>
        <dbReference type="EMBL" id="WHY53083.1"/>
    </source>
</evidence>